<evidence type="ECO:0000256" key="15">
    <source>
        <dbReference type="ARBA" id="ARBA00051245"/>
    </source>
</evidence>
<evidence type="ECO:0000256" key="11">
    <source>
        <dbReference type="ARBA" id="ARBA00022840"/>
    </source>
</evidence>
<feature type="region of interest" description="Disordered" evidence="17">
    <location>
        <begin position="1"/>
        <end position="26"/>
    </location>
</feature>
<comment type="catalytic activity">
    <reaction evidence="15">
        <text>L-tyrosyl-[protein] + ATP = O-phospho-L-tyrosyl-[protein] + ADP + H(+)</text>
        <dbReference type="Rhea" id="RHEA:10596"/>
        <dbReference type="Rhea" id="RHEA-COMP:10136"/>
        <dbReference type="Rhea" id="RHEA-COMP:20101"/>
        <dbReference type="ChEBI" id="CHEBI:15378"/>
        <dbReference type="ChEBI" id="CHEBI:30616"/>
        <dbReference type="ChEBI" id="CHEBI:46858"/>
        <dbReference type="ChEBI" id="CHEBI:61978"/>
        <dbReference type="ChEBI" id="CHEBI:456216"/>
        <dbReference type="EC" id="2.7.10.2"/>
    </reaction>
</comment>
<dbReference type="InterPro" id="IPR003856">
    <property type="entry name" value="LPS_length_determ_N"/>
</dbReference>
<comment type="similarity">
    <text evidence="3">Belongs to the etk/wzc family.</text>
</comment>
<evidence type="ECO:0000256" key="17">
    <source>
        <dbReference type="SAM" id="MobiDB-lite"/>
    </source>
</evidence>
<dbReference type="GO" id="GO:0005524">
    <property type="term" value="F:ATP binding"/>
    <property type="evidence" value="ECO:0007669"/>
    <property type="project" value="UniProtKB-KW"/>
</dbReference>
<dbReference type="InterPro" id="IPR005702">
    <property type="entry name" value="Wzc-like_C"/>
</dbReference>
<reference evidence="22" key="1">
    <citation type="submission" date="2018-06" db="EMBL/GenBank/DDBJ databases">
        <authorList>
            <person name="Zhirakovskaya E."/>
        </authorList>
    </citation>
    <scope>NUCLEOTIDE SEQUENCE</scope>
</reference>
<dbReference type="GO" id="GO:0004715">
    <property type="term" value="F:non-membrane spanning protein tyrosine kinase activity"/>
    <property type="evidence" value="ECO:0007669"/>
    <property type="project" value="UniProtKB-EC"/>
</dbReference>
<evidence type="ECO:0000256" key="5">
    <source>
        <dbReference type="ARBA" id="ARBA00022475"/>
    </source>
</evidence>
<dbReference type="InterPro" id="IPR027417">
    <property type="entry name" value="P-loop_NTPase"/>
</dbReference>
<keyword evidence="9" id="KW-0547">Nucleotide-binding</keyword>
<evidence type="ECO:0000256" key="2">
    <source>
        <dbReference type="ARBA" id="ARBA00007316"/>
    </source>
</evidence>
<keyword evidence="10 22" id="KW-0418">Kinase</keyword>
<keyword evidence="14" id="KW-0829">Tyrosine-protein kinase</keyword>
<proteinExistence type="inferred from homology"/>
<name>A0A3B0VME9_9ZZZZ</name>
<evidence type="ECO:0000256" key="7">
    <source>
        <dbReference type="ARBA" id="ARBA00022679"/>
    </source>
</evidence>
<feature type="transmembrane region" description="Helical" evidence="18">
    <location>
        <begin position="56"/>
        <end position="81"/>
    </location>
</feature>
<dbReference type="Gene3D" id="3.40.50.300">
    <property type="entry name" value="P-loop containing nucleotide triphosphate hydrolases"/>
    <property type="match status" value="1"/>
</dbReference>
<keyword evidence="5" id="KW-1003">Cell membrane</keyword>
<evidence type="ECO:0000256" key="6">
    <source>
        <dbReference type="ARBA" id="ARBA00022519"/>
    </source>
</evidence>
<dbReference type="InterPro" id="IPR025669">
    <property type="entry name" value="AAA_dom"/>
</dbReference>
<keyword evidence="12 18" id="KW-1133">Transmembrane helix</keyword>
<keyword evidence="16" id="KW-0175">Coiled coil</keyword>
<evidence type="ECO:0000259" key="21">
    <source>
        <dbReference type="Pfam" id="PF13807"/>
    </source>
</evidence>
<evidence type="ECO:0000313" key="22">
    <source>
        <dbReference type="EMBL" id="VAW39507.1"/>
    </source>
</evidence>
<keyword evidence="13 18" id="KW-0472">Membrane</keyword>
<dbReference type="GO" id="GO:0005886">
    <property type="term" value="C:plasma membrane"/>
    <property type="evidence" value="ECO:0007669"/>
    <property type="project" value="UniProtKB-SubCell"/>
</dbReference>
<evidence type="ECO:0000256" key="14">
    <source>
        <dbReference type="ARBA" id="ARBA00023137"/>
    </source>
</evidence>
<evidence type="ECO:0000256" key="18">
    <source>
        <dbReference type="SAM" id="Phobius"/>
    </source>
</evidence>
<evidence type="ECO:0000256" key="13">
    <source>
        <dbReference type="ARBA" id="ARBA00023136"/>
    </source>
</evidence>
<organism evidence="22">
    <name type="scientific">hydrothermal vent metagenome</name>
    <dbReference type="NCBI Taxonomy" id="652676"/>
    <lineage>
        <taxon>unclassified sequences</taxon>
        <taxon>metagenomes</taxon>
        <taxon>ecological metagenomes</taxon>
    </lineage>
</organism>
<keyword evidence="8 18" id="KW-0812">Transmembrane</keyword>
<dbReference type="PANTHER" id="PTHR32309">
    <property type="entry name" value="TYROSINE-PROTEIN KINASE"/>
    <property type="match status" value="1"/>
</dbReference>
<dbReference type="InterPro" id="IPR050445">
    <property type="entry name" value="Bact_polysacc_biosynth/exp"/>
</dbReference>
<evidence type="ECO:0000256" key="1">
    <source>
        <dbReference type="ARBA" id="ARBA00004429"/>
    </source>
</evidence>
<evidence type="ECO:0000256" key="4">
    <source>
        <dbReference type="ARBA" id="ARBA00011903"/>
    </source>
</evidence>
<evidence type="ECO:0000256" key="16">
    <source>
        <dbReference type="SAM" id="Coils"/>
    </source>
</evidence>
<feature type="domain" description="AAA" evidence="20">
    <location>
        <begin position="586"/>
        <end position="734"/>
    </location>
</feature>
<feature type="domain" description="Tyrosine-protein kinase G-rich" evidence="21">
    <location>
        <begin position="429"/>
        <end position="500"/>
    </location>
</feature>
<sequence>MNNQTEPIDNAGEDRQTMVPAGDTHLPSTRVHEIMPPVEEEINLRDYLDVILRRRWVIILTLLVTFSLVAVFTFSSTPLFLAQGTLKASPRVASITSFKGIAQGMDESFMQSKEFIATQVKLLKNEGLLIKLIKKMDLQDNILFVGKKDNDTGHGILGGVKEAFASLKNMIRPRLDSDPANKMNRKVQENITLDNNLGKIKNSLTITPVRGTQLIKISFQSPHSGLAADIVNNLMKEFIQVNAEQKLAAFHSSGVFLDKQVNASKIKLEKSEQELNGYARRTGIISLNSKLNLVMGQLEAVNDALAQAVTARISKESLYLQTKKNGGENMPQVLNNPLLQNLKKQYSDLRSQYEVLSTVFKDQYPKVKKLKAQMKDLRNRYAQEQQLILDSIRLAYEEALEKEKRLTTKAEAQKKLAIELNSRATQYKILRREVATNREVYSSLLSRSKEIEASAGSDNGNIMIVSMARPPLYPYKPKVARNLLLGIVLGSFAGVGLAFVLEYLDDTIKNPDEFPQRYHIPVLGLIPFKDAGKTDDEFDEIALTFYNEPKAPLSEAIRTAMVAINLSTAATPPKTVLITSVLPDAGKSTLASNLSLSLLASSAKVLLIDTDLRKPGLHKIFGQKDNSIGLSSFLAGTADIDEVIMKTEFPNLFFIPSGPIPPSPAELLASSTMRAFIAAAAREYDYLILDAPPFHGFAEILILSNMVDGVILTTQLNRTPRDGVEYFRKAVTNVGGRILGTLVNKVPTGKTGSRYYGGYKYYKYYSYDYEYGRDA</sequence>
<comment type="subcellular location">
    <subcellularLocation>
        <location evidence="1">Cell inner membrane</location>
        <topology evidence="1">Multi-pass membrane protein</topology>
    </subcellularLocation>
</comment>
<feature type="coiled-coil region" evidence="16">
    <location>
        <begin position="339"/>
        <end position="416"/>
    </location>
</feature>
<dbReference type="Pfam" id="PF13807">
    <property type="entry name" value="GNVR"/>
    <property type="match status" value="1"/>
</dbReference>
<dbReference type="NCBIfam" id="TIGR01007">
    <property type="entry name" value="eps_fam"/>
    <property type="match status" value="1"/>
</dbReference>
<gene>
    <name evidence="22" type="ORF">MNBD_DELTA04-856</name>
</gene>
<evidence type="ECO:0000256" key="9">
    <source>
        <dbReference type="ARBA" id="ARBA00022741"/>
    </source>
</evidence>
<protein>
    <recommendedName>
        <fullName evidence="4">non-specific protein-tyrosine kinase</fullName>
        <ecNumber evidence="4">2.7.10.2</ecNumber>
    </recommendedName>
</protein>
<dbReference type="EMBL" id="UOEY01000076">
    <property type="protein sequence ID" value="VAW39507.1"/>
    <property type="molecule type" value="Genomic_DNA"/>
</dbReference>
<dbReference type="CDD" id="cd05387">
    <property type="entry name" value="BY-kinase"/>
    <property type="match status" value="1"/>
</dbReference>
<evidence type="ECO:0000256" key="12">
    <source>
        <dbReference type="ARBA" id="ARBA00022989"/>
    </source>
</evidence>
<keyword evidence="11" id="KW-0067">ATP-binding</keyword>
<dbReference type="SUPFAM" id="SSF52540">
    <property type="entry name" value="P-loop containing nucleoside triphosphate hydrolases"/>
    <property type="match status" value="1"/>
</dbReference>
<keyword evidence="6" id="KW-0997">Cell inner membrane</keyword>
<evidence type="ECO:0000256" key="8">
    <source>
        <dbReference type="ARBA" id="ARBA00022692"/>
    </source>
</evidence>
<keyword evidence="7 22" id="KW-0808">Transferase</keyword>
<dbReference type="Pfam" id="PF02706">
    <property type="entry name" value="Wzz"/>
    <property type="match status" value="1"/>
</dbReference>
<dbReference type="Pfam" id="PF13614">
    <property type="entry name" value="AAA_31"/>
    <property type="match status" value="1"/>
</dbReference>
<comment type="similarity">
    <text evidence="2">Belongs to the CpsD/CapB family.</text>
</comment>
<accession>A0A3B0VME9</accession>
<dbReference type="InterPro" id="IPR032807">
    <property type="entry name" value="GNVR"/>
</dbReference>
<feature type="domain" description="Polysaccharide chain length determinant N-terminal" evidence="19">
    <location>
        <begin position="40"/>
        <end position="135"/>
    </location>
</feature>
<dbReference type="PANTHER" id="PTHR32309:SF13">
    <property type="entry name" value="FERRIC ENTEROBACTIN TRANSPORT PROTEIN FEPE"/>
    <property type="match status" value="1"/>
</dbReference>
<evidence type="ECO:0000259" key="20">
    <source>
        <dbReference type="Pfam" id="PF13614"/>
    </source>
</evidence>
<dbReference type="AlphaFoldDB" id="A0A3B0VME9"/>
<evidence type="ECO:0000259" key="19">
    <source>
        <dbReference type="Pfam" id="PF02706"/>
    </source>
</evidence>
<evidence type="ECO:0000256" key="3">
    <source>
        <dbReference type="ARBA" id="ARBA00008883"/>
    </source>
</evidence>
<dbReference type="EC" id="2.7.10.2" evidence="4"/>
<evidence type="ECO:0000256" key="10">
    <source>
        <dbReference type="ARBA" id="ARBA00022777"/>
    </source>
</evidence>